<dbReference type="SUPFAM" id="SSF53300">
    <property type="entry name" value="vWA-like"/>
    <property type="match status" value="1"/>
</dbReference>
<accession>A0A8J8NUR7</accession>
<reference evidence="2" key="1">
    <citation type="submission" date="2019-06" db="EMBL/GenBank/DDBJ databases">
        <authorList>
            <person name="Zheng W."/>
        </authorList>
    </citation>
    <scope>NUCLEOTIDE SEQUENCE</scope>
    <source>
        <strain evidence="2">QDHG01</strain>
    </source>
</reference>
<gene>
    <name evidence="2" type="ORF">FGO68_gene8155</name>
</gene>
<comment type="caution">
    <text evidence="2">The sequence shown here is derived from an EMBL/GenBank/DDBJ whole genome shotgun (WGS) entry which is preliminary data.</text>
</comment>
<dbReference type="Proteomes" id="UP000785679">
    <property type="component" value="Unassembled WGS sequence"/>
</dbReference>
<dbReference type="OrthoDB" id="309945at2759"/>
<evidence type="ECO:0000313" key="2">
    <source>
        <dbReference type="EMBL" id="TNV82372.1"/>
    </source>
</evidence>
<dbReference type="Gene3D" id="3.40.50.410">
    <property type="entry name" value="von Willebrand factor, type A domain"/>
    <property type="match status" value="1"/>
</dbReference>
<protein>
    <recommendedName>
        <fullName evidence="1">VWFA domain-containing protein</fullName>
    </recommendedName>
</protein>
<dbReference type="PROSITE" id="PS50234">
    <property type="entry name" value="VWFA"/>
    <property type="match status" value="1"/>
</dbReference>
<evidence type="ECO:0000259" key="1">
    <source>
        <dbReference type="PROSITE" id="PS50234"/>
    </source>
</evidence>
<dbReference type="Pfam" id="PF13519">
    <property type="entry name" value="VWA_2"/>
    <property type="match status" value="1"/>
</dbReference>
<dbReference type="InterPro" id="IPR036465">
    <property type="entry name" value="vWFA_dom_sf"/>
</dbReference>
<organism evidence="2 3">
    <name type="scientific">Halteria grandinella</name>
    <dbReference type="NCBI Taxonomy" id="5974"/>
    <lineage>
        <taxon>Eukaryota</taxon>
        <taxon>Sar</taxon>
        <taxon>Alveolata</taxon>
        <taxon>Ciliophora</taxon>
        <taxon>Intramacronucleata</taxon>
        <taxon>Spirotrichea</taxon>
        <taxon>Stichotrichia</taxon>
        <taxon>Sporadotrichida</taxon>
        <taxon>Halteriidae</taxon>
        <taxon>Halteria</taxon>
    </lineage>
</organism>
<keyword evidence="3" id="KW-1185">Reference proteome</keyword>
<dbReference type="AlphaFoldDB" id="A0A8J8NUR7"/>
<dbReference type="SMART" id="SM00327">
    <property type="entry name" value="VWA"/>
    <property type="match status" value="1"/>
</dbReference>
<dbReference type="EMBL" id="RRYP01005042">
    <property type="protein sequence ID" value="TNV82372.1"/>
    <property type="molecule type" value="Genomic_DNA"/>
</dbReference>
<feature type="domain" description="VWFA" evidence="1">
    <location>
        <begin position="54"/>
        <end position="250"/>
    </location>
</feature>
<dbReference type="InterPro" id="IPR002035">
    <property type="entry name" value="VWF_A"/>
</dbReference>
<sequence>MFHTLGTKTIKDMQGALKIDYKVLPGGQDGGVAKLQLRIDKKMLQEYALSRRQLLILTIDNSGSMEGKPLTIVKQQSLRIGYEYFNKHHDALPQIMVIVFNSDADDFIANNYDEFKAIIDRIQATGGTDFSRALKLMREEAIIKQKQSDILTFFMSDGCDNVPESTKEEVEILHLAFKEYNVSAKFCILGIGNDFDGAFSSRLNNLGAKVGFFDEVSSQEIQNASSNPYYVPRAFQQAIEEIEQNSSNQILVPIGDHQVRLIQTSINDDEVILEGEEYISDLSTEESSFIMPQGTVTTSVSEVLPEEMGSIMKKVVQSQLKAIDLTSLVEDIRSKISNLFQKLIKAKDFAQSQPSQIEEIIALEGHVSAINDQVASQGPSIRLSNNVAQNLGQQLSCTQQRLDKNVVWEAVINRQTFQRIQQPTESKFNRLPKPQAEEFKALIPVPPMEKVLTKTQLPDVTLNPVTEERKVSRVQPKISMADNYHYNFPELNQLTLEIGDKLDATFQELNEVFIKIGKAFDQTQRIPQITFAVFINQTEQFKFFNDELQMVLQEKRPGQQLINATQGANFTKKFDVLLGEKRQSKMLAYQEYSFKASQLQSTTTLETNQGELDPSSDEIVSTKTISQLVTILRDALQLPEAKVRFVSTINTQLEDGRKIRFAIHTIRLMEKSMLQVQIKEHCIIDQAGDKFKVTIISRA</sequence>
<name>A0A8J8NUR7_HALGN</name>
<evidence type="ECO:0000313" key="3">
    <source>
        <dbReference type="Proteomes" id="UP000785679"/>
    </source>
</evidence>
<proteinExistence type="predicted"/>